<dbReference type="Gene3D" id="1.10.8.870">
    <property type="entry name" value="Alpha-glycerophosphate oxidase, cap domain"/>
    <property type="match status" value="1"/>
</dbReference>
<evidence type="ECO:0000313" key="10">
    <source>
        <dbReference type="EMBL" id="KAL2069277.1"/>
    </source>
</evidence>
<comment type="catalytic activity">
    <reaction evidence="7">
        <text>a quinone + sn-glycerol 3-phosphate = dihydroxyacetone phosphate + a quinol</text>
        <dbReference type="Rhea" id="RHEA:18977"/>
        <dbReference type="ChEBI" id="CHEBI:24646"/>
        <dbReference type="ChEBI" id="CHEBI:57597"/>
        <dbReference type="ChEBI" id="CHEBI:57642"/>
        <dbReference type="ChEBI" id="CHEBI:132124"/>
        <dbReference type="EC" id="1.1.5.3"/>
    </reaction>
</comment>
<evidence type="ECO:0000256" key="5">
    <source>
        <dbReference type="ARBA" id="ARBA00022827"/>
    </source>
</evidence>
<dbReference type="InterPro" id="IPR036188">
    <property type="entry name" value="FAD/NAD-bd_sf"/>
</dbReference>
<evidence type="ECO:0000256" key="6">
    <source>
        <dbReference type="ARBA" id="ARBA00023002"/>
    </source>
</evidence>
<dbReference type="EC" id="1.1.5.3" evidence="3 7"/>
<comment type="cofactor">
    <cofactor evidence="1 7">
        <name>FAD</name>
        <dbReference type="ChEBI" id="CHEBI:57692"/>
    </cofactor>
</comment>
<dbReference type="PANTHER" id="PTHR11985">
    <property type="entry name" value="GLYCEROL-3-PHOSPHATE DEHYDROGENASE"/>
    <property type="match status" value="1"/>
</dbReference>
<accession>A0ABR4CH40</accession>
<feature type="domain" description="Alpha-glycerophosphate oxidase C-terminal" evidence="9">
    <location>
        <begin position="507"/>
        <end position="624"/>
    </location>
</feature>
<evidence type="ECO:0000259" key="8">
    <source>
        <dbReference type="Pfam" id="PF01266"/>
    </source>
</evidence>
<evidence type="ECO:0000256" key="1">
    <source>
        <dbReference type="ARBA" id="ARBA00001974"/>
    </source>
</evidence>
<dbReference type="Pfam" id="PF01266">
    <property type="entry name" value="DAO"/>
    <property type="match status" value="1"/>
</dbReference>
<proteinExistence type="inferred from homology"/>
<evidence type="ECO:0000256" key="4">
    <source>
        <dbReference type="ARBA" id="ARBA00022630"/>
    </source>
</evidence>
<keyword evidence="5" id="KW-0274">FAD</keyword>
<dbReference type="InterPro" id="IPR006076">
    <property type="entry name" value="FAD-dep_OxRdtase"/>
</dbReference>
<dbReference type="Proteomes" id="UP001595075">
    <property type="component" value="Unassembled WGS sequence"/>
</dbReference>
<evidence type="ECO:0000313" key="11">
    <source>
        <dbReference type="Proteomes" id="UP001595075"/>
    </source>
</evidence>
<dbReference type="InterPro" id="IPR038299">
    <property type="entry name" value="DAO_C_sf"/>
</dbReference>
<dbReference type="Pfam" id="PF16901">
    <property type="entry name" value="DAO_C"/>
    <property type="match status" value="1"/>
</dbReference>
<dbReference type="SUPFAM" id="SSF54373">
    <property type="entry name" value="FAD-linked reductases, C-terminal domain"/>
    <property type="match status" value="1"/>
</dbReference>
<dbReference type="SUPFAM" id="SSF51905">
    <property type="entry name" value="FAD/NAD(P)-binding domain"/>
    <property type="match status" value="1"/>
</dbReference>
<dbReference type="PROSITE" id="PS00978">
    <property type="entry name" value="FAD_G3PDH_2"/>
    <property type="match status" value="1"/>
</dbReference>
<dbReference type="PRINTS" id="PR01001">
    <property type="entry name" value="FADG3PDH"/>
</dbReference>
<dbReference type="Gene3D" id="3.30.9.10">
    <property type="entry name" value="D-Amino Acid Oxidase, subunit A, domain 2"/>
    <property type="match status" value="1"/>
</dbReference>
<keyword evidence="11" id="KW-1185">Reference proteome</keyword>
<dbReference type="Gene3D" id="3.50.50.60">
    <property type="entry name" value="FAD/NAD(P)-binding domain"/>
    <property type="match status" value="1"/>
</dbReference>
<organism evidence="10 11">
    <name type="scientific">Oculimacula yallundae</name>
    <dbReference type="NCBI Taxonomy" id="86028"/>
    <lineage>
        <taxon>Eukaryota</taxon>
        <taxon>Fungi</taxon>
        <taxon>Dikarya</taxon>
        <taxon>Ascomycota</taxon>
        <taxon>Pezizomycotina</taxon>
        <taxon>Leotiomycetes</taxon>
        <taxon>Helotiales</taxon>
        <taxon>Ploettnerulaceae</taxon>
        <taxon>Oculimacula</taxon>
    </lineage>
</organism>
<evidence type="ECO:0000256" key="7">
    <source>
        <dbReference type="RuleBase" id="RU361217"/>
    </source>
</evidence>
<comment type="caution">
    <text evidence="10">The sequence shown here is derived from an EMBL/GenBank/DDBJ whole genome shotgun (WGS) entry which is preliminary data.</text>
</comment>
<evidence type="ECO:0000256" key="2">
    <source>
        <dbReference type="ARBA" id="ARBA00007330"/>
    </source>
</evidence>
<feature type="domain" description="FAD dependent oxidoreductase" evidence="8">
    <location>
        <begin position="92"/>
        <end position="465"/>
    </location>
</feature>
<dbReference type="PROSITE" id="PS00977">
    <property type="entry name" value="FAD_G3PDH_1"/>
    <property type="match status" value="1"/>
</dbReference>
<sequence length="698" mass="76561">MFSSRLIRPLVYTSIAVATGTTATYVFSGDNDDSPSRLHKPVFNKSGKVVPPTFPRIKSRQEHISALKRSSSDAPSVDFEQKNTASDDNIYDLLIIGGGATGTGIALDAVTRGLKVALIERDDFSSGTSSKSTKLIHGGVRYLEKAVWNLDYEQFKLVQEALRERKHFSNVAPHLASWLPVMLPLQSWLKAPYFWAGTKCYDLLAGSQGFKGSYFLSKSAALEAFPLQKKDGLVGALVYYDGQHNDSRMNISLAMTASLYGATVLNHVEATQLQKDSNGKICGARVRDMLVNSSNEQEVSEEFVVRARGVINATGPYVDSIRNFDKPEDQNIVVPSTGVHVVLPAYFSSKNMGLIDPNTSDGRVMFLLPWEGRTLAGTTDTPSKVSRNPVAGENDVDWILNEIRGYLAPGISLNRSDVLAAWSGIRPLVQDPKAANTESLVRNHLVTVSESGLLTCAGGKWTTYRQMAEDAVDKAIEVFQLQPGKSKVDFTVTLNNFNDVPVVDGSCQSQRVRLIGAHGFHDTLAINLIQHYSLEEDIASHLVHSYGDRAWEVAKLSTKAGRLVPEHSFVDGEILHAVRSEAAETAVDVLARRMRLAFIDVQSALQVLPRVIDMMGAELKWDQVRLESEWTDSVDFLKSMGLPQNQFGITREEVLARARDPIVLDLEEAPKVPAKTPNPIKLVGQELTTSGITPSGLP</sequence>
<keyword evidence="4 7" id="KW-0285">Flavoprotein</keyword>
<evidence type="ECO:0000256" key="3">
    <source>
        <dbReference type="ARBA" id="ARBA00013029"/>
    </source>
</evidence>
<keyword evidence="6 7" id="KW-0560">Oxidoreductase</keyword>
<comment type="similarity">
    <text evidence="2 7">Belongs to the FAD-dependent glycerol-3-phosphate dehydrogenase family.</text>
</comment>
<reference evidence="10 11" key="1">
    <citation type="journal article" date="2024" name="Commun. Biol.">
        <title>Comparative genomic analysis of thermophilic fungi reveals convergent evolutionary adaptations and gene losses.</title>
        <authorList>
            <person name="Steindorff A.S."/>
            <person name="Aguilar-Pontes M.V."/>
            <person name="Robinson A.J."/>
            <person name="Andreopoulos B."/>
            <person name="LaButti K."/>
            <person name="Kuo A."/>
            <person name="Mondo S."/>
            <person name="Riley R."/>
            <person name="Otillar R."/>
            <person name="Haridas S."/>
            <person name="Lipzen A."/>
            <person name="Grimwood J."/>
            <person name="Schmutz J."/>
            <person name="Clum A."/>
            <person name="Reid I.D."/>
            <person name="Moisan M.C."/>
            <person name="Butler G."/>
            <person name="Nguyen T.T.M."/>
            <person name="Dewar K."/>
            <person name="Conant G."/>
            <person name="Drula E."/>
            <person name="Henrissat B."/>
            <person name="Hansel C."/>
            <person name="Singer S."/>
            <person name="Hutchinson M.I."/>
            <person name="de Vries R.P."/>
            <person name="Natvig D.O."/>
            <person name="Powell A.J."/>
            <person name="Tsang A."/>
            <person name="Grigoriev I.V."/>
        </authorList>
    </citation>
    <scope>NUCLEOTIDE SEQUENCE [LARGE SCALE GENOMIC DNA]</scope>
    <source>
        <strain evidence="10 11">CBS 494.80</strain>
    </source>
</reference>
<dbReference type="PANTHER" id="PTHR11985:SF15">
    <property type="entry name" value="GLYCEROL-3-PHOSPHATE DEHYDROGENASE, MITOCHONDRIAL"/>
    <property type="match status" value="1"/>
</dbReference>
<dbReference type="InterPro" id="IPR000447">
    <property type="entry name" value="G3P_DH_FAD-dep"/>
</dbReference>
<dbReference type="InterPro" id="IPR031656">
    <property type="entry name" value="DAO_C"/>
</dbReference>
<name>A0ABR4CH40_9HELO</name>
<gene>
    <name evidence="10" type="ORF">VTL71DRAFT_15615</name>
</gene>
<protein>
    <recommendedName>
        <fullName evidence="3 7">Glycerol-3-phosphate dehydrogenase</fullName>
        <ecNumber evidence="3 7">1.1.5.3</ecNumber>
    </recommendedName>
</protein>
<evidence type="ECO:0000259" key="9">
    <source>
        <dbReference type="Pfam" id="PF16901"/>
    </source>
</evidence>
<dbReference type="EMBL" id="JAZHXI010000008">
    <property type="protein sequence ID" value="KAL2069277.1"/>
    <property type="molecule type" value="Genomic_DNA"/>
</dbReference>